<dbReference type="Pfam" id="PF25360">
    <property type="entry name" value="TPR_ATM"/>
    <property type="match status" value="1"/>
</dbReference>
<dbReference type="PROSITE" id="PS00915">
    <property type="entry name" value="PI3_4_KINASE_1"/>
    <property type="match status" value="1"/>
</dbReference>
<keyword evidence="8" id="KW-0067">ATP-binding</keyword>
<gene>
    <name evidence="16" type="primary">LOC110789457</name>
</gene>
<keyword evidence="15" id="KW-1185">Reference proteome</keyword>
<evidence type="ECO:0000256" key="1">
    <source>
        <dbReference type="ARBA" id="ARBA00004123"/>
    </source>
</evidence>
<dbReference type="SMART" id="SM00146">
    <property type="entry name" value="PI3Kc"/>
    <property type="match status" value="1"/>
</dbReference>
<name>A0A9R0IKI8_SPIOL</name>
<evidence type="ECO:0000256" key="7">
    <source>
        <dbReference type="ARBA" id="ARBA00022777"/>
    </source>
</evidence>
<reference evidence="16" key="2">
    <citation type="submission" date="2025-08" db="UniProtKB">
        <authorList>
            <consortium name="RefSeq"/>
        </authorList>
    </citation>
    <scope>IDENTIFICATION</scope>
    <source>
        <tissue evidence="16">Leaf</tissue>
    </source>
</reference>
<dbReference type="InterPro" id="IPR057445">
    <property type="entry name" value="ATM_TPR"/>
</dbReference>
<dbReference type="SUPFAM" id="SSF48371">
    <property type="entry name" value="ARM repeat"/>
    <property type="match status" value="1"/>
</dbReference>
<comment type="catalytic activity">
    <reaction evidence="10">
        <text>L-threonyl-[protein] + ATP = O-phospho-L-threonyl-[protein] + ADP + H(+)</text>
        <dbReference type="Rhea" id="RHEA:46608"/>
        <dbReference type="Rhea" id="RHEA-COMP:11060"/>
        <dbReference type="Rhea" id="RHEA-COMP:11605"/>
        <dbReference type="ChEBI" id="CHEBI:15378"/>
        <dbReference type="ChEBI" id="CHEBI:30013"/>
        <dbReference type="ChEBI" id="CHEBI:30616"/>
        <dbReference type="ChEBI" id="CHEBI:61977"/>
        <dbReference type="ChEBI" id="CHEBI:456216"/>
        <dbReference type="EC" id="2.7.11.1"/>
    </reaction>
</comment>
<dbReference type="InterPro" id="IPR018936">
    <property type="entry name" value="PI3/4_kinase_CS"/>
</dbReference>
<dbReference type="GO" id="GO:0005634">
    <property type="term" value="C:nucleus"/>
    <property type="evidence" value="ECO:0007669"/>
    <property type="project" value="UniProtKB-SubCell"/>
</dbReference>
<keyword evidence="4" id="KW-0808">Transferase</keyword>
<evidence type="ECO:0000256" key="9">
    <source>
        <dbReference type="ARBA" id="ARBA00023242"/>
    </source>
</evidence>
<organism evidence="15 16">
    <name type="scientific">Spinacia oleracea</name>
    <name type="common">Spinach</name>
    <dbReference type="NCBI Taxonomy" id="3562"/>
    <lineage>
        <taxon>Eukaryota</taxon>
        <taxon>Viridiplantae</taxon>
        <taxon>Streptophyta</taxon>
        <taxon>Embryophyta</taxon>
        <taxon>Tracheophyta</taxon>
        <taxon>Spermatophyta</taxon>
        <taxon>Magnoliopsida</taxon>
        <taxon>eudicotyledons</taxon>
        <taxon>Gunneridae</taxon>
        <taxon>Pentapetalae</taxon>
        <taxon>Caryophyllales</taxon>
        <taxon>Chenopodiaceae</taxon>
        <taxon>Chenopodioideae</taxon>
        <taxon>Anserineae</taxon>
        <taxon>Spinacia</taxon>
    </lineage>
</organism>
<dbReference type="GO" id="GO:0000785">
    <property type="term" value="C:chromatin"/>
    <property type="evidence" value="ECO:0000318"/>
    <property type="project" value="GO_Central"/>
</dbReference>
<feature type="domain" description="FATC" evidence="14">
    <location>
        <begin position="3011"/>
        <end position="3043"/>
    </location>
</feature>
<feature type="region of interest" description="Disordered" evidence="11">
    <location>
        <begin position="1865"/>
        <end position="1885"/>
    </location>
</feature>
<dbReference type="SMART" id="SM01343">
    <property type="entry name" value="FATC"/>
    <property type="match status" value="1"/>
</dbReference>
<dbReference type="InterPro" id="IPR000403">
    <property type="entry name" value="PI3/4_kinase_cat_dom"/>
</dbReference>
<keyword evidence="9" id="KW-0539">Nucleus</keyword>
<comment type="subcellular location">
    <subcellularLocation>
        <location evidence="1">Nucleus</location>
    </subcellularLocation>
</comment>
<dbReference type="GO" id="GO:0010212">
    <property type="term" value="P:response to ionizing radiation"/>
    <property type="evidence" value="ECO:0000318"/>
    <property type="project" value="GO_Central"/>
</dbReference>
<evidence type="ECO:0000256" key="5">
    <source>
        <dbReference type="ARBA" id="ARBA00022741"/>
    </source>
</evidence>
<dbReference type="Gene3D" id="1.10.1070.11">
    <property type="entry name" value="Phosphatidylinositol 3-/4-kinase, catalytic domain"/>
    <property type="match status" value="1"/>
</dbReference>
<evidence type="ECO:0000259" key="13">
    <source>
        <dbReference type="PROSITE" id="PS51189"/>
    </source>
</evidence>
<evidence type="ECO:0000256" key="11">
    <source>
        <dbReference type="SAM" id="MobiDB-lite"/>
    </source>
</evidence>
<protein>
    <recommendedName>
        <fullName evidence="2">non-specific serine/threonine protein kinase</fullName>
        <ecNumber evidence="2">2.7.11.1</ecNumber>
    </recommendedName>
</protein>
<evidence type="ECO:0000313" key="16">
    <source>
        <dbReference type="RefSeq" id="XP_021849814.2"/>
    </source>
</evidence>
<dbReference type="Pfam" id="PF00454">
    <property type="entry name" value="PI3_PI4_kinase"/>
    <property type="match status" value="1"/>
</dbReference>
<keyword evidence="5" id="KW-0547">Nucleotide-binding</keyword>
<dbReference type="PANTHER" id="PTHR37079">
    <property type="entry name" value="SERINE/THREONINE-PROTEIN KINASE ATM"/>
    <property type="match status" value="1"/>
</dbReference>
<dbReference type="PROSITE" id="PS51189">
    <property type="entry name" value="FAT"/>
    <property type="match status" value="1"/>
</dbReference>
<dbReference type="PANTHER" id="PTHR37079:SF4">
    <property type="entry name" value="SERINE_THREONINE-PROTEIN KINASE ATM"/>
    <property type="match status" value="1"/>
</dbReference>
<dbReference type="EC" id="2.7.11.1" evidence="2"/>
<evidence type="ECO:0000256" key="8">
    <source>
        <dbReference type="ARBA" id="ARBA00022840"/>
    </source>
</evidence>
<dbReference type="GO" id="GO:0006281">
    <property type="term" value="P:DNA repair"/>
    <property type="evidence" value="ECO:0007669"/>
    <property type="project" value="InterPro"/>
</dbReference>
<dbReference type="InterPro" id="IPR044107">
    <property type="entry name" value="PIKKc_ATM"/>
</dbReference>
<keyword evidence="6" id="KW-0227">DNA damage</keyword>
<dbReference type="GeneID" id="110789457"/>
<dbReference type="KEGG" id="soe:110789457"/>
<reference evidence="15" key="1">
    <citation type="journal article" date="2021" name="Nat. Commun.">
        <title>Genomic analyses provide insights into spinach domestication and the genetic basis of agronomic traits.</title>
        <authorList>
            <person name="Cai X."/>
            <person name="Sun X."/>
            <person name="Xu C."/>
            <person name="Sun H."/>
            <person name="Wang X."/>
            <person name="Ge C."/>
            <person name="Zhang Z."/>
            <person name="Wang Q."/>
            <person name="Fei Z."/>
            <person name="Jiao C."/>
            <person name="Wang Q."/>
        </authorList>
    </citation>
    <scope>NUCLEOTIDE SEQUENCE [LARGE SCALE GENOMIC DNA]</scope>
    <source>
        <strain evidence="15">cv. Varoflay</strain>
    </source>
</reference>
<dbReference type="Proteomes" id="UP000813463">
    <property type="component" value="Chromosome 5"/>
</dbReference>
<dbReference type="GO" id="GO:0004674">
    <property type="term" value="F:protein serine/threonine kinase activity"/>
    <property type="evidence" value="ECO:0007669"/>
    <property type="project" value="UniProtKB-KW"/>
</dbReference>
<dbReference type="PROSITE" id="PS50290">
    <property type="entry name" value="PI3_4_KINASE_3"/>
    <property type="match status" value="1"/>
</dbReference>
<dbReference type="PROSITE" id="PS00916">
    <property type="entry name" value="PI3_4_KINASE_2"/>
    <property type="match status" value="1"/>
</dbReference>
<dbReference type="InterPro" id="IPR011009">
    <property type="entry name" value="Kinase-like_dom_sf"/>
</dbReference>
<evidence type="ECO:0000259" key="12">
    <source>
        <dbReference type="PROSITE" id="PS50290"/>
    </source>
</evidence>
<evidence type="ECO:0000256" key="4">
    <source>
        <dbReference type="ARBA" id="ARBA00022679"/>
    </source>
</evidence>
<dbReference type="RefSeq" id="XP_021849814.2">
    <property type="nucleotide sequence ID" value="XM_021994122.2"/>
</dbReference>
<feature type="domain" description="PI3K/PI4K catalytic" evidence="12">
    <location>
        <begin position="2686"/>
        <end position="2998"/>
    </location>
</feature>
<evidence type="ECO:0000256" key="6">
    <source>
        <dbReference type="ARBA" id="ARBA00022763"/>
    </source>
</evidence>
<keyword evidence="3" id="KW-0723">Serine/threonine-protein kinase</keyword>
<keyword evidence="7 16" id="KW-0418">Kinase</keyword>
<evidence type="ECO:0000256" key="2">
    <source>
        <dbReference type="ARBA" id="ARBA00012513"/>
    </source>
</evidence>
<evidence type="ECO:0000313" key="15">
    <source>
        <dbReference type="Proteomes" id="UP000813463"/>
    </source>
</evidence>
<feature type="domain" description="FAT" evidence="13">
    <location>
        <begin position="1918"/>
        <end position="2580"/>
    </location>
</feature>
<evidence type="ECO:0000259" key="14">
    <source>
        <dbReference type="PROSITE" id="PS51190"/>
    </source>
</evidence>
<dbReference type="InterPro" id="IPR016024">
    <property type="entry name" value="ARM-type_fold"/>
</dbReference>
<dbReference type="InterPro" id="IPR003152">
    <property type="entry name" value="FATC_dom"/>
</dbReference>
<dbReference type="InterPro" id="IPR036940">
    <property type="entry name" value="PI3/4_kinase_cat_sf"/>
</dbReference>
<dbReference type="CDD" id="cd05171">
    <property type="entry name" value="PIKKc_ATM"/>
    <property type="match status" value="1"/>
</dbReference>
<dbReference type="PROSITE" id="PS51190">
    <property type="entry name" value="FATC"/>
    <property type="match status" value="1"/>
</dbReference>
<proteinExistence type="predicted"/>
<dbReference type="InterPro" id="IPR038980">
    <property type="entry name" value="ATM_plant"/>
</dbReference>
<evidence type="ECO:0000256" key="3">
    <source>
        <dbReference type="ARBA" id="ARBA00022527"/>
    </source>
</evidence>
<accession>A0A9R0IKI8</accession>
<dbReference type="GO" id="GO:0005524">
    <property type="term" value="F:ATP binding"/>
    <property type="evidence" value="ECO:0007669"/>
    <property type="project" value="UniProtKB-KW"/>
</dbReference>
<dbReference type="InterPro" id="IPR014009">
    <property type="entry name" value="PIK_FAT"/>
</dbReference>
<sequence length="3043" mass="345706">MKTTVSSRDIQEIVTKLSSDKVKIREDGMKLLNTWLGGERSINLCQFLNRKTAMLKPDEIPGSETWPFLVSLLIDCTNKEISASKRRLPKLMFAKTLRIVVQRAQDSKGYGNNLPLIAVVKALFNHIWDVLKDVPSFHSEYSIILRHILGVQDYCFHMRNRVYSGLVRLYMEKVEPSVMEEDSCHSNHPKEEVFRCVLTLHSLIENPPGDFPDHLRETVVVFFIEIFKSMREVGRISRKLTECLNSYLLKDGPNLGRQSLDVYKSVKRFVFDNWHIADRELKEGFILYMKLQLNLMRVNEDEEEDKDKDGIPLVEQLLEVLSKELDQYSMPSIAASRPDTSKEEKFGMLACTHRSLLELAALVFYRACTGVIKRPVAEKRARRENAAAYLQEQLTRGKWLWHAVFCHLCHSYQTRLPEDLFAYWFDGICSSLERILFDANVDHSYDGLLWTLRSLHQLSMLLVPLVTVEKGSLKSPSISNKIVRSWQTVWSCLVHGFPKFSNISSVADAAFRLLGYLVSHDILNMTEVPQDVWDLQCFRRISSPSALYFISCYFSRKGSQGDLRDNLYLRQNILRGVMSIVNTRETLMLDEHVVVLFPAAIYAICVGLSIIKDHFGGFSSYCNVDAAGKEADWLRVIYGDQQKQEESDEHFDCFVHVLAEINFDNQNKVPLSGNARGVRLPRQLRDSLLNEMENCILHDLLDRKTEKNLSDIFLRCALLSNFLYGSVLTRLKDEISPFRAKLGNCLSDLVDSTVSTVQGSVRDVKAHTFWGSNPIFDGTYSVVVCFKSFLSCPIFIDDGKEDTIDPGLRRSIVLCIERLLKAFSSLYLEFSNCDRNLQSETVNSEVSGYSSSDDKPFSLGGSKSKLIDMDLDVAADSSDVIDGTTGAGNFLSGSRLKVDTLSLIAGCFSVLPIATWDILFDILSTENDYKVCENILHRLCQNPHWSSPMKLTNLVVLVDEILELKVSLRLPCVDVLTTVCCLLATLRCNGKDEDGFLSLKERSDEKSLMPLGDLMNKVAECNLLDWLGRRKLVDCICDIICLNPLIGQTMIQRLFTLLKDPDYRVRFILARRIGILFLTWDGHDVLFQDICSNFGPKLIMFSKEKVVTEKEIRRDDYSSHPIMETIVITLMHAAFHSEKVESEAVFMICVISAIGCCQRQLVKTVLDNLASRLHYTCRSKYLEELMGHILFGWVACGMSLFAFVQIMDLFGLDVEQNHFLLYCCPWLLPALVLHGDSANLQRLAELTRQSVPVLVRSHFVPVFSICMVLYCSKTAGWEKGSAALQSKILHFAEISEDERDKLIKKHMVTIVCQILSLASSASDTMVPLFSRKIVDLAVRTVVDGFMELDTHPSGEGVVDKINIFRPDRVFMLLVELHYKITAAVHERHRSHRLAGIEVLISILGHRVAVPSTSCYLFNLVGQLISSQALQDQCCRMISILLKMFKTNPSRETTHILGEQLQFLVSKLVACCIPLGSNSDNSCSPSSQVLSLLHLLTVDSDPSLHDYIREFEPFPELEIFDRIRIFHLELCKDYSARDHFLKFVKRSCHLPPRLLLWSLQAFHRKLLGGESFCVEENAAGSNSTDNSWQSDLEIVQAVWSLVRICGSQDADARALVSDLISKVGIGDPRSVVFHLPGNSGHMHVCGASDGNYASENKFDLDAVTSEELLISLIRNLKKYLMDDSVKIVDLSSRTLRGLLSTERGSTILGSFDSYEKSLIEVHSKGVNMQLVDNILLDLQKKFSAEGKSLEEASLWNTCDKTFESWICPLVYSLVGHCSDITLRLCQDIVLLKAEIAELLLPSIMINLAGRKDLATDFGHLISVKVEQHILVETNKLTKSIQVMLDVLNELRLCNVMERAGSGPLSNKKEIVKASRSSSGQGAKSRASLKARGSATAHSTLLISTLLWDKVYWLNIDYLTVAKSAIFCGSYFTAMLYVEYWCEDHFNNLTLGKPDFSHVETLPKHIELLLSALTRINEPDGLYGIIQSHKLTSQILTFEHEGNWSKALKYYDLQVRLETLENYQKYSTDESSRAASCASLSETDLAVKLRNPYKGVIRSLQQIGCSHILDLYCQGLASCRGEFQHDLEFVELQYEAAWRSGNWDFSMFNIGDTSIAANQFTRSDRFNQNLHSCLRALQEGDSREYYKELKDSKQDLALSLYHASEESTECIYSTIVKLQILDHLGMTWDLRWRPLSRSTSSLREKRSVLSEPAIPALEELSSLNTQWNYIVKQTQLHMNLLEPFVAFRKVLLHILGCKDCTVQHLLRSSSVLRKGTMFSQAAASLHEFKFMCIELGGQNTSLYWHGRLEEAKLLRAQGRQEMAINLAKYIAEENQSNEDASDVHRLVGKWLAETRSSNSRTILEKYLKRAVTFAEELKAVNRKSVDKKCQTHFHLAHYADALFRSHEERLNSSEWQAALRLRKHKKLEMEALVKRFRSSTKGEKTDYSLKIQELQRQLTLDTEVAEKLQDDRDNFLNLALDGYKHCLVLGEKYDVRVVFRLVSIWFGLSSRQNVIKAMANTVNEVQSYKFIPLVYQIASRMGSTKEVQGPHSFQFALASLVKKMAIEHPYHTILQLLALANGDRIKDKQRSRNSYVVDIDKKVAAENLLKELQAHHGNIIRQMKQLVEIYIRLAELETKREDTNKKVSLPRDIRSVRELELVPVLTSNISVDRSCQYSEGTFPHFKGLGDSVVVMNGINAPKVVECYGSDGKTYRQLAKSGNDDLRQDAVMEQFFGLVNTFLHNNQDTWKRKLGVRTYKVVPFTPSAGILEWVDGTLPLGEYLIGSSRNGGLHGRYGAGDWSFSKCREHMMNVKDKRKAFQDVSENFRPVMHFFFLERFLQPADWFEKRLAYTRSVAASSMVGYIVGLGDRHSMNILIDQVTAEVVHIDLGVAFEQGLMLKTPERVPFRLTRDIIDGMGVTGVEGVFRRCCEETLAVMRTNKEALLTIIEVFIHDPLYKWALSPLKALQRQKETEDDLETSWEDSQDECEGNKDAARALMRVKQKLDGYEDGEMRSVHGQVQQLIQDAIDPERLCHMFPGWGAWM</sequence>
<dbReference type="Gene3D" id="3.30.1010.10">
    <property type="entry name" value="Phosphatidylinositol 3-kinase Catalytic Subunit, Chain A, domain 4"/>
    <property type="match status" value="1"/>
</dbReference>
<dbReference type="SUPFAM" id="SSF56112">
    <property type="entry name" value="Protein kinase-like (PK-like)"/>
    <property type="match status" value="1"/>
</dbReference>
<dbReference type="Pfam" id="PF02260">
    <property type="entry name" value="FATC"/>
    <property type="match status" value="1"/>
</dbReference>
<evidence type="ECO:0000256" key="10">
    <source>
        <dbReference type="ARBA" id="ARBA00047899"/>
    </source>
</evidence>